<dbReference type="Gene3D" id="2.170.270.10">
    <property type="entry name" value="SET domain"/>
    <property type="match status" value="1"/>
</dbReference>
<dbReference type="Gene3D" id="6.10.140.2220">
    <property type="match status" value="1"/>
</dbReference>
<dbReference type="PROSITE" id="PS50280">
    <property type="entry name" value="SET"/>
    <property type="match status" value="1"/>
</dbReference>
<gene>
    <name evidence="7" type="ORF">Cvel_984</name>
</gene>
<dbReference type="SUPFAM" id="SSF82199">
    <property type="entry name" value="SET domain"/>
    <property type="match status" value="1"/>
</dbReference>
<dbReference type="InterPro" id="IPR001214">
    <property type="entry name" value="SET_dom"/>
</dbReference>
<protein>
    <recommendedName>
        <fullName evidence="8">MYND-type domain-containing protein</fullName>
    </recommendedName>
</protein>
<dbReference type="InterPro" id="IPR002893">
    <property type="entry name" value="Znf_MYND"/>
</dbReference>
<dbReference type="InterPro" id="IPR011990">
    <property type="entry name" value="TPR-like_helical_dom_sf"/>
</dbReference>
<dbReference type="SMART" id="SM00317">
    <property type="entry name" value="SET"/>
    <property type="match status" value="1"/>
</dbReference>
<evidence type="ECO:0000259" key="5">
    <source>
        <dbReference type="PROSITE" id="PS50280"/>
    </source>
</evidence>
<dbReference type="SUPFAM" id="SSF144232">
    <property type="entry name" value="HIT/MYND zinc finger-like"/>
    <property type="match status" value="1"/>
</dbReference>
<dbReference type="GO" id="GO:0008270">
    <property type="term" value="F:zinc ion binding"/>
    <property type="evidence" value="ECO:0007669"/>
    <property type="project" value="UniProtKB-KW"/>
</dbReference>
<name>A0A0G4HFT7_9ALVE</name>
<feature type="domain" description="SET" evidence="5">
    <location>
        <begin position="35"/>
        <end position="287"/>
    </location>
</feature>
<evidence type="ECO:0000256" key="4">
    <source>
        <dbReference type="PROSITE-ProRule" id="PRU00134"/>
    </source>
</evidence>
<evidence type="ECO:0000256" key="2">
    <source>
        <dbReference type="ARBA" id="ARBA00022771"/>
    </source>
</evidence>
<evidence type="ECO:0000256" key="3">
    <source>
        <dbReference type="ARBA" id="ARBA00022833"/>
    </source>
</evidence>
<dbReference type="Pfam" id="PF01753">
    <property type="entry name" value="zf-MYND"/>
    <property type="match status" value="1"/>
</dbReference>
<reference evidence="7" key="1">
    <citation type="submission" date="2014-11" db="EMBL/GenBank/DDBJ databases">
        <authorList>
            <person name="Otto D Thomas"/>
            <person name="Naeem Raeece"/>
        </authorList>
    </citation>
    <scope>NUCLEOTIDE SEQUENCE</scope>
</reference>
<dbReference type="InterPro" id="IPR046341">
    <property type="entry name" value="SET_dom_sf"/>
</dbReference>
<dbReference type="PROSITE" id="PS50865">
    <property type="entry name" value="ZF_MYND_2"/>
    <property type="match status" value="1"/>
</dbReference>
<sequence length="579" mass="62940">MPVPPRTSQAGLSLIREGVPQAELKMSDEHKKGRVRECPFRSEWREGKGRCAVAVSKQKDPSLPNDQAAPLPAGTLVLECRPLLFALNGRHCDACLSPISRPLRCSKCKTRMYCSRSCQAKHWTEEGHKAECASLAALPQPPTPSLRMVAELVMMLQGEDRERVREGTEKPVGSAVDDLVANLDLHSAQQRVQFGEMAHLVRQIVEARGGTAPPTEAVVQLFAKFSCNAFTVVDPEFKPIGAGLYPDASSFNHSCVPNCVASFRGRKLQIRTIRDVPPGTELTIAYTDSSVCSAERQSFLQESYCFSCTCALCREPLKSHFDALVGDPSAPPPPEPVLSLLQGLSSGAAAAAVSRALDAEVQGVCAGEVCVSPERDILQAALPLSLFEDLSSPSSSCRQSREVVLDSVLEEAAAVAAREEGGRGGGVSLEICQRKVGDLDENTGMVEMKQGRVQTFEKETAGSSSLCRMSTRIGLQRAEARLQALLKEERWKDAFVEAERTLPAYLALYGRRSPLYGLQRFVCGKLARQLESRAAQTRAWIHLAAAFAVLRRSHGEGSPLVQELMELLHASRSSAESFV</sequence>
<dbReference type="GO" id="GO:0005634">
    <property type="term" value="C:nucleus"/>
    <property type="evidence" value="ECO:0007669"/>
    <property type="project" value="TreeGrafter"/>
</dbReference>
<evidence type="ECO:0000259" key="6">
    <source>
        <dbReference type="PROSITE" id="PS50865"/>
    </source>
</evidence>
<dbReference type="Gene3D" id="1.25.40.10">
    <property type="entry name" value="Tetratricopeptide repeat domain"/>
    <property type="match status" value="1"/>
</dbReference>
<evidence type="ECO:0000313" key="7">
    <source>
        <dbReference type="EMBL" id="CEM42752.1"/>
    </source>
</evidence>
<dbReference type="Gene3D" id="1.10.220.160">
    <property type="match status" value="1"/>
</dbReference>
<organism evidence="7">
    <name type="scientific">Chromera velia CCMP2878</name>
    <dbReference type="NCBI Taxonomy" id="1169474"/>
    <lineage>
        <taxon>Eukaryota</taxon>
        <taxon>Sar</taxon>
        <taxon>Alveolata</taxon>
        <taxon>Colpodellida</taxon>
        <taxon>Chromeraceae</taxon>
        <taxon>Chromera</taxon>
    </lineage>
</organism>
<dbReference type="PANTHER" id="PTHR12197">
    <property type="entry name" value="HISTONE-LYSINE N-METHYLTRANSFERASE SMYD"/>
    <property type="match status" value="1"/>
</dbReference>
<dbReference type="PANTHER" id="PTHR12197:SF251">
    <property type="entry name" value="EG:BACR7C10.4 PROTEIN"/>
    <property type="match status" value="1"/>
</dbReference>
<accession>A0A0G4HFT7</accession>
<dbReference type="AlphaFoldDB" id="A0A0G4HFT7"/>
<proteinExistence type="predicted"/>
<keyword evidence="1" id="KW-0479">Metal-binding</keyword>
<dbReference type="Pfam" id="PF00856">
    <property type="entry name" value="SET"/>
    <property type="match status" value="1"/>
</dbReference>
<dbReference type="InterPro" id="IPR050869">
    <property type="entry name" value="H3K4_H4K5_MeTrfase"/>
</dbReference>
<keyword evidence="2 4" id="KW-0863">Zinc-finger</keyword>
<dbReference type="VEuPathDB" id="CryptoDB:Cvel_984"/>
<evidence type="ECO:0000256" key="1">
    <source>
        <dbReference type="ARBA" id="ARBA00022723"/>
    </source>
</evidence>
<dbReference type="EMBL" id="CDMZ01002525">
    <property type="protein sequence ID" value="CEM42752.1"/>
    <property type="molecule type" value="Genomic_DNA"/>
</dbReference>
<keyword evidence="3" id="KW-0862">Zinc</keyword>
<evidence type="ECO:0008006" key="8">
    <source>
        <dbReference type="Google" id="ProtNLM"/>
    </source>
</evidence>
<feature type="domain" description="MYND-type" evidence="6">
    <location>
        <begin position="92"/>
        <end position="132"/>
    </location>
</feature>